<dbReference type="InterPro" id="IPR016181">
    <property type="entry name" value="Acyl_CoA_acyltransferase"/>
</dbReference>
<evidence type="ECO:0000256" key="1">
    <source>
        <dbReference type="ARBA" id="ARBA00022679"/>
    </source>
</evidence>
<reference evidence="4 5" key="1">
    <citation type="submission" date="2021-03" db="EMBL/GenBank/DDBJ databases">
        <title>Genomic Encyclopedia of Type Strains, Phase IV (KMG-IV): sequencing the most valuable type-strain genomes for metagenomic binning, comparative biology and taxonomic classification.</title>
        <authorList>
            <person name="Goeker M."/>
        </authorList>
    </citation>
    <scope>NUCLEOTIDE SEQUENCE [LARGE SCALE GENOMIC DNA]</scope>
    <source>
        <strain evidence="4 5">DSM 28650</strain>
    </source>
</reference>
<evidence type="ECO:0000313" key="5">
    <source>
        <dbReference type="Proteomes" id="UP001519308"/>
    </source>
</evidence>
<gene>
    <name evidence="4" type="ORF">J2Z44_000342</name>
</gene>
<keyword evidence="2" id="KW-0012">Acyltransferase</keyword>
<feature type="domain" description="N-acetyltransferase" evidence="3">
    <location>
        <begin position="9"/>
        <end position="153"/>
    </location>
</feature>
<evidence type="ECO:0000256" key="2">
    <source>
        <dbReference type="ARBA" id="ARBA00023315"/>
    </source>
</evidence>
<name>A0ABS4JYF3_9CLOT</name>
<dbReference type="PROSITE" id="PS51186">
    <property type="entry name" value="GNAT"/>
    <property type="match status" value="2"/>
</dbReference>
<dbReference type="Proteomes" id="UP001519308">
    <property type="component" value="Unassembled WGS sequence"/>
</dbReference>
<keyword evidence="1" id="KW-0808">Transferase</keyword>
<evidence type="ECO:0000259" key="3">
    <source>
        <dbReference type="PROSITE" id="PS51186"/>
    </source>
</evidence>
<evidence type="ECO:0000313" key="4">
    <source>
        <dbReference type="EMBL" id="MBP2020558.1"/>
    </source>
</evidence>
<dbReference type="EMBL" id="JAGGLL010000002">
    <property type="protein sequence ID" value="MBP2020558.1"/>
    <property type="molecule type" value="Genomic_DNA"/>
</dbReference>
<feature type="domain" description="N-acetyltransferase" evidence="3">
    <location>
        <begin position="163"/>
        <end position="295"/>
    </location>
</feature>
<organism evidence="4 5">
    <name type="scientific">Clostridium punense</name>
    <dbReference type="NCBI Taxonomy" id="1054297"/>
    <lineage>
        <taxon>Bacteria</taxon>
        <taxon>Bacillati</taxon>
        <taxon>Bacillota</taxon>
        <taxon>Clostridia</taxon>
        <taxon>Eubacteriales</taxon>
        <taxon>Clostridiaceae</taxon>
        <taxon>Clostridium</taxon>
    </lineage>
</organism>
<dbReference type="PANTHER" id="PTHR43420:SF12">
    <property type="entry name" value="N-ACETYLTRANSFERASE DOMAIN-CONTAINING PROTEIN"/>
    <property type="match status" value="1"/>
</dbReference>
<dbReference type="CDD" id="cd04301">
    <property type="entry name" value="NAT_SF"/>
    <property type="match status" value="2"/>
</dbReference>
<dbReference type="Gene3D" id="3.40.630.30">
    <property type="match status" value="2"/>
</dbReference>
<sequence length="295" mass="34244">MENVNDFSIRLKEKLDFTDYKHINELQDICIAFDGVALKLELDFKLNRAEKQVGYLNNINEFMYFHKETLIGYLGICQFGRDTMEINGMVHPEFRRMGIFKKLFLLVKDEINRRNPKTVLLLSDNNSASGIEFIKLLGATHHHSEYEMFVKKEANKQFEKNNIILRKAKNNDGREIAYQNSIYFNEEFNEQEISKPEEEEKCGLFIYVAELEEKIIGKVNLEITNGVGGIFGLGVRPEYRGRGYGREILIKAIEILKEKGAKDIMLQVEAKNSNALNLYKSCGFEETSTMNYYEL</sequence>
<dbReference type="Pfam" id="PF00583">
    <property type="entry name" value="Acetyltransf_1"/>
    <property type="match status" value="1"/>
</dbReference>
<proteinExistence type="predicted"/>
<dbReference type="PANTHER" id="PTHR43420">
    <property type="entry name" value="ACETYLTRANSFERASE"/>
    <property type="match status" value="1"/>
</dbReference>
<dbReference type="RefSeq" id="WP_021283051.1">
    <property type="nucleotide sequence ID" value="NZ_JAGGLL010000002.1"/>
</dbReference>
<comment type="caution">
    <text evidence="4">The sequence shown here is derived from an EMBL/GenBank/DDBJ whole genome shotgun (WGS) entry which is preliminary data.</text>
</comment>
<dbReference type="InterPro" id="IPR050680">
    <property type="entry name" value="YpeA/RimI_acetyltransf"/>
</dbReference>
<protein>
    <submittedName>
        <fullName evidence="4">Ribosomal protein S18 acetylase RimI-like enzyme</fullName>
    </submittedName>
</protein>
<dbReference type="SUPFAM" id="SSF55729">
    <property type="entry name" value="Acyl-CoA N-acyltransferases (Nat)"/>
    <property type="match status" value="2"/>
</dbReference>
<dbReference type="InterPro" id="IPR000182">
    <property type="entry name" value="GNAT_dom"/>
</dbReference>
<accession>A0ABS4JYF3</accession>
<keyword evidence="5" id="KW-1185">Reference proteome</keyword>